<dbReference type="Pfam" id="PF13244">
    <property type="entry name" value="MbhD"/>
    <property type="match status" value="1"/>
</dbReference>
<evidence type="ECO:0000256" key="3">
    <source>
        <dbReference type="ARBA" id="ARBA00022692"/>
    </source>
</evidence>
<comment type="subcellular location">
    <subcellularLocation>
        <location evidence="1">Cell membrane</location>
        <topology evidence="1">Multi-pass membrane protein</topology>
    </subcellularLocation>
</comment>
<dbReference type="Proteomes" id="UP000070587">
    <property type="component" value="Chromosome"/>
</dbReference>
<feature type="transmembrane region" description="Helical" evidence="6">
    <location>
        <begin position="79"/>
        <end position="97"/>
    </location>
</feature>
<organism evidence="8 9">
    <name type="scientific">Pyrococcus kukulkanii</name>
    <dbReference type="NCBI Taxonomy" id="1609559"/>
    <lineage>
        <taxon>Archaea</taxon>
        <taxon>Methanobacteriati</taxon>
        <taxon>Methanobacteriota</taxon>
        <taxon>Thermococci</taxon>
        <taxon>Thermococcales</taxon>
        <taxon>Thermococcaceae</taxon>
        <taxon>Pyrococcus</taxon>
    </lineage>
</organism>
<sequence length="152" mass="16991">MLGTILSLIIIGLALVVVLHRDFLASLITYGLVSLAFILLLLLLKAPDVALSAIVVGALVTGLFIFAYESTRENRKVEVWKGIFVLPLLLVFLRYNIEARTFTYDAYISHWSMGNLVTEILAGWRLYDSIGEAMILFSAALGFSLILRRDRK</sequence>
<dbReference type="GO" id="GO:0005886">
    <property type="term" value="C:plasma membrane"/>
    <property type="evidence" value="ECO:0007669"/>
    <property type="project" value="UniProtKB-SubCell"/>
</dbReference>
<reference evidence="8 9" key="2">
    <citation type="journal article" date="2016" name="Int. J. Syst. Evol. Microbiol.">
        <title>Pyrococcus kukulkanii sp. nov., a hyperthermophilic, piezophilic archaeon isolated from a deep-sea hydrothermal vent.</title>
        <authorList>
            <person name="Callac N."/>
            <person name="Oger P."/>
            <person name="Lesongeur F."/>
            <person name="Rattray J.E."/>
            <person name="Vannier P."/>
            <person name="Michoud G."/>
            <person name="Beauverger M."/>
            <person name="Gayet N."/>
            <person name="Rouxel O."/>
            <person name="Jebbar M."/>
            <person name="Godfroy A."/>
        </authorList>
    </citation>
    <scope>NUCLEOTIDE SEQUENCE [LARGE SCALE GENOMIC DNA]</scope>
    <source>
        <strain evidence="8 9">NCB100</strain>
    </source>
</reference>
<gene>
    <name evidence="8" type="ORF">TQ32_05820</name>
</gene>
<proteinExistence type="predicted"/>
<keyword evidence="3 6" id="KW-0812">Transmembrane</keyword>
<evidence type="ECO:0000256" key="2">
    <source>
        <dbReference type="ARBA" id="ARBA00022475"/>
    </source>
</evidence>
<dbReference type="NCBIfam" id="NF004172">
    <property type="entry name" value="PRK05640.1"/>
    <property type="match status" value="1"/>
</dbReference>
<feature type="transmembrane region" description="Helical" evidence="6">
    <location>
        <begin position="49"/>
        <end position="67"/>
    </location>
</feature>
<protein>
    <submittedName>
        <fullName evidence="8">Monovalent cation/H+ antiporter subunit B</fullName>
    </submittedName>
</protein>
<dbReference type="RefSeq" id="WP_068322182.1">
    <property type="nucleotide sequence ID" value="NZ_CP010835.1"/>
</dbReference>
<dbReference type="AlphaFoldDB" id="A0A127B9K2"/>
<name>A0A127B9K2_9EURY</name>
<keyword evidence="5 6" id="KW-0472">Membrane</keyword>
<evidence type="ECO:0000313" key="8">
    <source>
        <dbReference type="EMBL" id="AMM54042.1"/>
    </source>
</evidence>
<dbReference type="InterPro" id="IPR025383">
    <property type="entry name" value="MrpA_C/MbhD"/>
</dbReference>
<keyword evidence="4 6" id="KW-1133">Transmembrane helix</keyword>
<evidence type="ECO:0000256" key="5">
    <source>
        <dbReference type="ARBA" id="ARBA00023136"/>
    </source>
</evidence>
<keyword evidence="2" id="KW-1003">Cell membrane</keyword>
<reference evidence="9" key="1">
    <citation type="submission" date="2015-02" db="EMBL/GenBank/DDBJ databases">
        <title>Pyrococcus kukulkanii sp. nov., a novel hyperthermophilic archaeon isolated from a deep-sea hydrothermal vent at the Guaymas Basin.</title>
        <authorList>
            <person name="Oger P.M."/>
            <person name="Callac N."/>
            <person name="Jebbar M."/>
            <person name="Godfroy A."/>
        </authorList>
    </citation>
    <scope>NUCLEOTIDE SEQUENCE [LARGE SCALE GENOMIC DNA]</scope>
    <source>
        <strain evidence="9">NCB100</strain>
    </source>
</reference>
<dbReference type="OrthoDB" id="371891at2157"/>
<evidence type="ECO:0000256" key="4">
    <source>
        <dbReference type="ARBA" id="ARBA00022989"/>
    </source>
</evidence>
<dbReference type="EMBL" id="CP010835">
    <property type="protein sequence ID" value="AMM54042.1"/>
    <property type="molecule type" value="Genomic_DNA"/>
</dbReference>
<accession>A0A127B9K2</accession>
<evidence type="ECO:0000256" key="1">
    <source>
        <dbReference type="ARBA" id="ARBA00004651"/>
    </source>
</evidence>
<dbReference type="PATRIC" id="fig|1609559.3.peg.1220"/>
<feature type="domain" description="MrpA C-terminal/MbhD" evidence="7">
    <location>
        <begin position="8"/>
        <end position="72"/>
    </location>
</feature>
<dbReference type="STRING" id="1609559.TQ32_05820"/>
<feature type="transmembrane region" description="Helical" evidence="6">
    <location>
        <begin position="130"/>
        <end position="147"/>
    </location>
</feature>
<evidence type="ECO:0000259" key="7">
    <source>
        <dbReference type="Pfam" id="PF13244"/>
    </source>
</evidence>
<dbReference type="GeneID" id="28491332"/>
<feature type="transmembrane region" description="Helical" evidence="6">
    <location>
        <begin position="24"/>
        <end position="44"/>
    </location>
</feature>
<evidence type="ECO:0000313" key="9">
    <source>
        <dbReference type="Proteomes" id="UP000070587"/>
    </source>
</evidence>
<dbReference type="KEGG" id="pyc:TQ32_05820"/>
<evidence type="ECO:0000256" key="6">
    <source>
        <dbReference type="SAM" id="Phobius"/>
    </source>
</evidence>